<dbReference type="SUPFAM" id="SSF55781">
    <property type="entry name" value="GAF domain-like"/>
    <property type="match status" value="1"/>
</dbReference>
<gene>
    <name evidence="9" type="ORF">SNE35_24610</name>
</gene>
<keyword evidence="10" id="KW-1185">Reference proteome</keyword>
<dbReference type="SMART" id="SM00448">
    <property type="entry name" value="REC"/>
    <property type="match status" value="1"/>
</dbReference>
<dbReference type="EMBL" id="JAXCLA010000008">
    <property type="protein sequence ID" value="MDY0747708.1"/>
    <property type="molecule type" value="Genomic_DNA"/>
</dbReference>
<dbReference type="InterPro" id="IPR003594">
    <property type="entry name" value="HATPase_dom"/>
</dbReference>
<dbReference type="Gene3D" id="3.30.450.40">
    <property type="match status" value="1"/>
</dbReference>
<dbReference type="CDD" id="cd18161">
    <property type="entry name" value="REC_hyHK_blue-like"/>
    <property type="match status" value="1"/>
</dbReference>
<evidence type="ECO:0000313" key="9">
    <source>
        <dbReference type="EMBL" id="MDY0747708.1"/>
    </source>
</evidence>
<evidence type="ECO:0000256" key="5">
    <source>
        <dbReference type="ARBA" id="ARBA00022777"/>
    </source>
</evidence>
<protein>
    <recommendedName>
        <fullName evidence="2">histidine kinase</fullName>
        <ecNumber evidence="2">2.7.13.3</ecNumber>
    </recommendedName>
</protein>
<evidence type="ECO:0000256" key="6">
    <source>
        <dbReference type="PROSITE-ProRule" id="PRU00169"/>
    </source>
</evidence>
<dbReference type="InterPro" id="IPR004358">
    <property type="entry name" value="Sig_transdc_His_kin-like_C"/>
</dbReference>
<dbReference type="SUPFAM" id="SSF52172">
    <property type="entry name" value="CheY-like"/>
    <property type="match status" value="1"/>
</dbReference>
<dbReference type="InterPro" id="IPR005467">
    <property type="entry name" value="His_kinase_dom"/>
</dbReference>
<keyword evidence="9" id="KW-0547">Nucleotide-binding</keyword>
<dbReference type="Pfam" id="PF13185">
    <property type="entry name" value="GAF_2"/>
    <property type="match status" value="1"/>
</dbReference>
<dbReference type="PROSITE" id="PS50109">
    <property type="entry name" value="HIS_KIN"/>
    <property type="match status" value="1"/>
</dbReference>
<sequence>MPRNTAVFAPTFGGEGIVRSADITQDPRYGHNKPHAGMPRGHLPVRSYLAVPVISRSGAVIGGLFFGHSEPGRFTEDSERSLSGLAGEAAVAIDNVRLNAATQTEIVERRRAEAALRELNADLEQLVWKRTQELNHQAEALRQSQKMEALGQLTGGIAHDFNNLLQVVIGNLDILGRTLPEELVRQRRAVALAMSGAKRSGALTQRLLAFARQQPLDPKPISANRTIQGMADLLRRTLGETVEWRTTLTPELWTVEADPGELENALLNLAVNARDAMPNGGKLTIETANVELDEGYASRRADVKPGAYAQISVSDSGTGMDAATVSRAFDPFFTTKAEGKGTGLGLSQVYGFVRQSHGHVTLYSEPGSGTTVHIYLPRMDAQAETPSEQTPEPAPLSFNEVVLVVEDDADVRTYSVEVLEELGYRVVQASDAASALQVMATVPVDLLFTDVVLPGGTTGAVLANRAREMRPELKVLFTSGYARDAIVHHGRLDRGVQLLPKPFGFDDLAIKIREVLDAEPKRET</sequence>
<evidence type="ECO:0000259" key="7">
    <source>
        <dbReference type="PROSITE" id="PS50109"/>
    </source>
</evidence>
<dbReference type="Gene3D" id="3.30.565.10">
    <property type="entry name" value="Histidine kinase-like ATPase, C-terminal domain"/>
    <property type="match status" value="1"/>
</dbReference>
<dbReference type="InterPro" id="IPR029016">
    <property type="entry name" value="GAF-like_dom_sf"/>
</dbReference>
<keyword evidence="9" id="KW-0067">ATP-binding</keyword>
<evidence type="ECO:0000256" key="4">
    <source>
        <dbReference type="ARBA" id="ARBA00022679"/>
    </source>
</evidence>
<organism evidence="9 10">
    <name type="scientific">Roseateles agri</name>
    <dbReference type="NCBI Taxonomy" id="3098619"/>
    <lineage>
        <taxon>Bacteria</taxon>
        <taxon>Pseudomonadati</taxon>
        <taxon>Pseudomonadota</taxon>
        <taxon>Betaproteobacteria</taxon>
        <taxon>Burkholderiales</taxon>
        <taxon>Sphaerotilaceae</taxon>
        <taxon>Roseateles</taxon>
    </lineage>
</organism>
<comment type="caution">
    <text evidence="9">The sequence shown here is derived from an EMBL/GenBank/DDBJ whole genome shotgun (WGS) entry which is preliminary data.</text>
</comment>
<dbReference type="InterPro" id="IPR036890">
    <property type="entry name" value="HATPase_C_sf"/>
</dbReference>
<feature type="modified residue" description="4-aspartylphosphate" evidence="6">
    <location>
        <position position="450"/>
    </location>
</feature>
<dbReference type="Gene3D" id="3.40.50.2300">
    <property type="match status" value="1"/>
</dbReference>
<dbReference type="SMART" id="SM00388">
    <property type="entry name" value="HisKA"/>
    <property type="match status" value="1"/>
</dbReference>
<dbReference type="GO" id="GO:0005524">
    <property type="term" value="F:ATP binding"/>
    <property type="evidence" value="ECO:0007669"/>
    <property type="project" value="UniProtKB-KW"/>
</dbReference>
<dbReference type="Proteomes" id="UP001285263">
    <property type="component" value="Unassembled WGS sequence"/>
</dbReference>
<evidence type="ECO:0000256" key="3">
    <source>
        <dbReference type="ARBA" id="ARBA00022553"/>
    </source>
</evidence>
<evidence type="ECO:0000259" key="8">
    <source>
        <dbReference type="PROSITE" id="PS50110"/>
    </source>
</evidence>
<evidence type="ECO:0000256" key="1">
    <source>
        <dbReference type="ARBA" id="ARBA00000085"/>
    </source>
</evidence>
<dbReference type="PRINTS" id="PR00344">
    <property type="entry name" value="BCTRLSENSOR"/>
</dbReference>
<dbReference type="PANTHER" id="PTHR43065:SF49">
    <property type="entry name" value="HISTIDINE KINASE"/>
    <property type="match status" value="1"/>
</dbReference>
<dbReference type="SUPFAM" id="SSF47384">
    <property type="entry name" value="Homodimeric domain of signal transducing histidine kinase"/>
    <property type="match status" value="1"/>
</dbReference>
<dbReference type="InterPro" id="IPR003018">
    <property type="entry name" value="GAF"/>
</dbReference>
<dbReference type="InterPro" id="IPR036097">
    <property type="entry name" value="HisK_dim/P_sf"/>
</dbReference>
<dbReference type="SUPFAM" id="SSF55874">
    <property type="entry name" value="ATPase domain of HSP90 chaperone/DNA topoisomerase II/histidine kinase"/>
    <property type="match status" value="1"/>
</dbReference>
<evidence type="ECO:0000256" key="2">
    <source>
        <dbReference type="ARBA" id="ARBA00012438"/>
    </source>
</evidence>
<feature type="domain" description="Histidine kinase" evidence="7">
    <location>
        <begin position="156"/>
        <end position="380"/>
    </location>
</feature>
<keyword evidence="4" id="KW-0808">Transferase</keyword>
<feature type="domain" description="Response regulatory" evidence="8">
    <location>
        <begin position="401"/>
        <end position="516"/>
    </location>
</feature>
<dbReference type="PANTHER" id="PTHR43065">
    <property type="entry name" value="SENSOR HISTIDINE KINASE"/>
    <property type="match status" value="1"/>
</dbReference>
<dbReference type="RefSeq" id="WP_320425663.1">
    <property type="nucleotide sequence ID" value="NZ_JAXCLA010000008.1"/>
</dbReference>
<dbReference type="Pfam" id="PF00072">
    <property type="entry name" value="Response_reg"/>
    <property type="match status" value="1"/>
</dbReference>
<dbReference type="Pfam" id="PF00512">
    <property type="entry name" value="HisKA"/>
    <property type="match status" value="1"/>
</dbReference>
<accession>A0ABU5DPP5</accession>
<dbReference type="Pfam" id="PF02518">
    <property type="entry name" value="HATPase_c"/>
    <property type="match status" value="1"/>
</dbReference>
<dbReference type="EC" id="2.7.13.3" evidence="2"/>
<reference evidence="9 10" key="1">
    <citation type="submission" date="2023-11" db="EMBL/GenBank/DDBJ databases">
        <title>Paucibacter sp. nov., isolated from fresh soil in Korea.</title>
        <authorList>
            <person name="Le N.T.T."/>
        </authorList>
    </citation>
    <scope>NUCLEOTIDE SEQUENCE [LARGE SCALE GENOMIC DNA]</scope>
    <source>
        <strain evidence="9 10">R3-3</strain>
    </source>
</reference>
<name>A0ABU5DPP5_9BURK</name>
<dbReference type="InterPro" id="IPR003661">
    <property type="entry name" value="HisK_dim/P_dom"/>
</dbReference>
<keyword evidence="3 6" id="KW-0597">Phosphoprotein</keyword>
<dbReference type="InterPro" id="IPR011006">
    <property type="entry name" value="CheY-like_superfamily"/>
</dbReference>
<proteinExistence type="predicted"/>
<evidence type="ECO:0000313" key="10">
    <source>
        <dbReference type="Proteomes" id="UP001285263"/>
    </source>
</evidence>
<dbReference type="Gene3D" id="1.10.287.130">
    <property type="match status" value="1"/>
</dbReference>
<keyword evidence="5" id="KW-0418">Kinase</keyword>
<dbReference type="SMART" id="SM00387">
    <property type="entry name" value="HATPase_c"/>
    <property type="match status" value="1"/>
</dbReference>
<comment type="catalytic activity">
    <reaction evidence="1">
        <text>ATP + protein L-histidine = ADP + protein N-phospho-L-histidine.</text>
        <dbReference type="EC" id="2.7.13.3"/>
    </reaction>
</comment>
<dbReference type="InterPro" id="IPR001789">
    <property type="entry name" value="Sig_transdc_resp-reg_receiver"/>
</dbReference>
<dbReference type="PROSITE" id="PS50110">
    <property type="entry name" value="RESPONSE_REGULATORY"/>
    <property type="match status" value="1"/>
</dbReference>